<evidence type="ECO:0000313" key="3">
    <source>
        <dbReference type="Proteomes" id="UP000008782"/>
    </source>
</evidence>
<feature type="compositionally biased region" description="Pro residues" evidence="1">
    <location>
        <begin position="116"/>
        <end position="135"/>
    </location>
</feature>
<reference evidence="3" key="1">
    <citation type="journal article" date="2012" name="Nat. Genet.">
        <title>Lifestyle transitions in plant pathogenic Colletotrichum fungi deciphered by genome and transcriptome analyses.</title>
        <authorList>
            <person name="O'Connell R.J."/>
            <person name="Thon M.R."/>
            <person name="Hacquard S."/>
            <person name="Amyotte S.G."/>
            <person name="Kleemann J."/>
            <person name="Torres M.F."/>
            <person name="Damm U."/>
            <person name="Buiate E.A."/>
            <person name="Epstein L."/>
            <person name="Alkan N."/>
            <person name="Altmueller J."/>
            <person name="Alvarado-Balderrama L."/>
            <person name="Bauser C.A."/>
            <person name="Becker C."/>
            <person name="Birren B.W."/>
            <person name="Chen Z."/>
            <person name="Choi J."/>
            <person name="Crouch J.A."/>
            <person name="Duvick J.P."/>
            <person name="Farman M.A."/>
            <person name="Gan P."/>
            <person name="Heiman D."/>
            <person name="Henrissat B."/>
            <person name="Howard R.J."/>
            <person name="Kabbage M."/>
            <person name="Koch C."/>
            <person name="Kracher B."/>
            <person name="Kubo Y."/>
            <person name="Law A.D."/>
            <person name="Lebrun M.-H."/>
            <person name="Lee Y.-H."/>
            <person name="Miyara I."/>
            <person name="Moore N."/>
            <person name="Neumann U."/>
            <person name="Nordstroem K."/>
            <person name="Panaccione D.G."/>
            <person name="Panstruga R."/>
            <person name="Place M."/>
            <person name="Proctor R.H."/>
            <person name="Prusky D."/>
            <person name="Rech G."/>
            <person name="Reinhardt R."/>
            <person name="Rollins J.A."/>
            <person name="Rounsley S."/>
            <person name="Schardl C.L."/>
            <person name="Schwartz D.C."/>
            <person name="Shenoy N."/>
            <person name="Shirasu K."/>
            <person name="Sikhakolli U.R."/>
            <person name="Stueber K."/>
            <person name="Sukno S.A."/>
            <person name="Sweigard J.A."/>
            <person name="Takano Y."/>
            <person name="Takahara H."/>
            <person name="Trail F."/>
            <person name="van der Does H.C."/>
            <person name="Voll L.M."/>
            <person name="Will I."/>
            <person name="Young S."/>
            <person name="Zeng Q."/>
            <person name="Zhang J."/>
            <person name="Zhou S."/>
            <person name="Dickman M.B."/>
            <person name="Schulze-Lefert P."/>
            <person name="Ver Loren van Themaat E."/>
            <person name="Ma L.-J."/>
            <person name="Vaillancourt L.J."/>
        </authorList>
    </citation>
    <scope>NUCLEOTIDE SEQUENCE [LARGE SCALE GENOMIC DNA]</scope>
    <source>
        <strain evidence="3">M1.001 / M2 / FGSC 10212</strain>
    </source>
</reference>
<feature type="compositionally biased region" description="Basic and acidic residues" evidence="1">
    <location>
        <begin position="288"/>
        <end position="303"/>
    </location>
</feature>
<dbReference type="Proteomes" id="UP000008782">
    <property type="component" value="Unassembled WGS sequence"/>
</dbReference>
<dbReference type="VEuPathDB" id="FungiDB:GLRG_02104"/>
<feature type="compositionally biased region" description="Basic and acidic residues" evidence="1">
    <location>
        <begin position="262"/>
        <end position="278"/>
    </location>
</feature>
<dbReference type="eggNOG" id="ENOG502R2W8">
    <property type="taxonomic scope" value="Eukaryota"/>
</dbReference>
<feature type="compositionally biased region" description="Pro residues" evidence="1">
    <location>
        <begin position="233"/>
        <end position="247"/>
    </location>
</feature>
<proteinExistence type="predicted"/>
<protein>
    <submittedName>
        <fullName evidence="2">Uncharacterized protein</fullName>
    </submittedName>
</protein>
<dbReference type="RefSeq" id="XP_008090953.1">
    <property type="nucleotide sequence ID" value="XM_008092762.1"/>
</dbReference>
<name>E3Q7S1_COLGM</name>
<feature type="region of interest" description="Disordered" evidence="1">
    <location>
        <begin position="398"/>
        <end position="430"/>
    </location>
</feature>
<sequence>MYQTAPSRHHLQLAAPPPYPGIKESRNATSHQSLFADSDNGSDWNDSEPEQTTHRDDRASTGDRVKVTTRQRMPLPRRKPVVVEPDTDQGSWDDGQYQGRSGGQAVPYAHYGLPNNPFPPPAGDPYVQPQPPLGPHPQVQYHPPQSGPLPPGQQGMAYENPFAPSVMPWHGQQAGPYGSNPPAPLYEPHPAWYPAAGYGNVPPNPAHLSTVPPEPYPYPDPVTDYRRGHVPIQDPPNPSPTFEPAPPPRRRRRSPPAAEAPPPEHDLDHLQRRLRAVEIDSQNAEALRQAEKERARVGRQKREMDRLRHDFNASLREAVDDIRREIQMGQSESHSEPGRTPSRMDSGGGRRAGGLAAPERAIYGDRDVWAERGESGGGGGGEQDVLMREIAQFIEGKRRLQPQDHAPGAAFRTGLQTGPGSARGSRMDPELRSEVEMIVYDMLGGSDVGPRRHRRASSRFRGGAASDSFNPRIAAQVDPRNWPQEAYDVGVSPAPVNRLADEREWLGVPRKARRPRPRQEDTGGAGAPQTQGPGSHQQQPPPPQANTSRHQAGASALSPRAWGAGGGGGGGEEEAAPSTRAMVYQNSIANNGARGPGHPGGLARQGGAYVGAAGYENEDAAGFFTDDESDDPEVFRKRDASYPEFRAERVQLPRAPKPPHLRQAGM</sequence>
<organism evidence="3">
    <name type="scientific">Colletotrichum graminicola (strain M1.001 / M2 / FGSC 10212)</name>
    <name type="common">Maize anthracnose fungus</name>
    <name type="synonym">Glomerella graminicola</name>
    <dbReference type="NCBI Taxonomy" id="645133"/>
    <lineage>
        <taxon>Eukaryota</taxon>
        <taxon>Fungi</taxon>
        <taxon>Dikarya</taxon>
        <taxon>Ascomycota</taxon>
        <taxon>Pezizomycotina</taxon>
        <taxon>Sordariomycetes</taxon>
        <taxon>Hypocreomycetidae</taxon>
        <taxon>Glomerellales</taxon>
        <taxon>Glomerellaceae</taxon>
        <taxon>Colletotrichum</taxon>
        <taxon>Colletotrichum graminicola species complex</taxon>
    </lineage>
</organism>
<dbReference type="GeneID" id="24407469"/>
<keyword evidence="3" id="KW-1185">Reference proteome</keyword>
<feature type="compositionally biased region" description="Gly residues" evidence="1">
    <location>
        <begin position="594"/>
        <end position="604"/>
    </location>
</feature>
<evidence type="ECO:0000256" key="1">
    <source>
        <dbReference type="SAM" id="MobiDB-lite"/>
    </source>
</evidence>
<evidence type="ECO:0000313" key="2">
    <source>
        <dbReference type="EMBL" id="EFQ26933.1"/>
    </source>
</evidence>
<accession>E3Q7S1</accession>
<feature type="compositionally biased region" description="Basic and acidic residues" evidence="1">
    <location>
        <begin position="51"/>
        <end position="66"/>
    </location>
</feature>
<feature type="compositionally biased region" description="Low complexity" evidence="1">
    <location>
        <begin position="527"/>
        <end position="538"/>
    </location>
</feature>
<dbReference type="HOGENOM" id="CLU_030106_0_0_1"/>
<feature type="region of interest" description="Disordered" evidence="1">
    <location>
        <begin position="1"/>
        <end position="303"/>
    </location>
</feature>
<feature type="region of interest" description="Disordered" evidence="1">
    <location>
        <begin position="326"/>
        <end position="361"/>
    </location>
</feature>
<dbReference type="EMBL" id="GG697336">
    <property type="protein sequence ID" value="EFQ26933.1"/>
    <property type="molecule type" value="Genomic_DNA"/>
</dbReference>
<dbReference type="OrthoDB" id="4850092at2759"/>
<feature type="region of interest" description="Disordered" evidence="1">
    <location>
        <begin position="444"/>
        <end position="604"/>
    </location>
</feature>
<gene>
    <name evidence="2" type="ORF">GLRG_02104</name>
</gene>
<dbReference type="AlphaFoldDB" id="E3Q7S1"/>
<feature type="compositionally biased region" description="Polar residues" evidence="1">
    <location>
        <begin position="27"/>
        <end position="44"/>
    </location>
</feature>